<dbReference type="PROSITE" id="PS50110">
    <property type="entry name" value="RESPONSE_REGULATORY"/>
    <property type="match status" value="1"/>
</dbReference>
<evidence type="ECO:0000256" key="3">
    <source>
        <dbReference type="PROSITE-ProRule" id="PRU00169"/>
    </source>
</evidence>
<evidence type="ECO:0000256" key="2">
    <source>
        <dbReference type="ARBA" id="ARBA00022840"/>
    </source>
</evidence>
<dbReference type="SUPFAM" id="SSF52540">
    <property type="entry name" value="P-loop containing nucleoside triphosphate hydrolases"/>
    <property type="match status" value="1"/>
</dbReference>
<dbReference type="InterPro" id="IPR011006">
    <property type="entry name" value="CheY-like_superfamily"/>
</dbReference>
<dbReference type="GO" id="GO:0006355">
    <property type="term" value="P:regulation of DNA-templated transcription"/>
    <property type="evidence" value="ECO:0007669"/>
    <property type="project" value="InterPro"/>
</dbReference>
<name>A0A2V1IP10_9BACT</name>
<protein>
    <recommendedName>
        <fullName evidence="8">Sigma-54-dependent Fis family transcriptional regulator</fullName>
    </recommendedName>
</protein>
<dbReference type="GO" id="GO:0000160">
    <property type="term" value="P:phosphorelay signal transduction system"/>
    <property type="evidence" value="ECO:0007669"/>
    <property type="project" value="InterPro"/>
</dbReference>
<dbReference type="CDD" id="cd00009">
    <property type="entry name" value="AAA"/>
    <property type="match status" value="1"/>
</dbReference>
<sequence>MVLLPKNLNKIKMPMANVLILDYSSDAKEAERILTHSGYRVAKCGSFKSGIEEARLLPRDSLILSAYRLVDGCVSEFISKMRSEHIHHPVIVYDRRLDGKDVRDALSESKAKDFLQPQTFGKTLIEAVRRHMPTARHKGIAMTMYQQKGVAARNLHKRINLLAKYEENTLIVSEKGCGKERVAIALHMESNMNGKPLVILDHREIEVGRSCNAECPLCIIKEKFMEANGGTLIIKNIHNFCNKSLMMLNTLMMNPELDVRVIATADSSIYALVRDGKFDMELLSNLSATKLEIGNLRDNPDNYEWLALFILAEFCAQYGRESIGIDPIVLAMFKAYPFPGNEAEYECVIRQCATNCEGNIIGYRDVPLNIVKVYEESLISHVFDLSDPDVIQTAINNTKTYAEAAQTLNISTRTFFNIRKGMPQLKKRSSRSI</sequence>
<feature type="domain" description="Sigma-54 factor interaction" evidence="4">
    <location>
        <begin position="151"/>
        <end position="354"/>
    </location>
</feature>
<dbReference type="InterPro" id="IPR058031">
    <property type="entry name" value="AAA_lid_NorR"/>
</dbReference>
<evidence type="ECO:0008006" key="8">
    <source>
        <dbReference type="Google" id="ProtNLM"/>
    </source>
</evidence>
<dbReference type="Pfam" id="PF14532">
    <property type="entry name" value="Sigma54_activ_2"/>
    <property type="match status" value="1"/>
</dbReference>
<dbReference type="InterPro" id="IPR001789">
    <property type="entry name" value="Sig_transdc_resp-reg_receiver"/>
</dbReference>
<comment type="caution">
    <text evidence="3">Lacks conserved residue(s) required for the propagation of feature annotation.</text>
</comment>
<dbReference type="InterPro" id="IPR027417">
    <property type="entry name" value="P-loop_NTPase"/>
</dbReference>
<accession>A0A2V1IP10</accession>
<keyword evidence="7" id="KW-1185">Reference proteome</keyword>
<dbReference type="PROSITE" id="PS50045">
    <property type="entry name" value="SIGMA54_INTERACT_4"/>
    <property type="match status" value="1"/>
</dbReference>
<dbReference type="EMBL" id="PUBV01000045">
    <property type="protein sequence ID" value="PWB05915.1"/>
    <property type="molecule type" value="Genomic_DNA"/>
</dbReference>
<keyword evidence="2" id="KW-0067">ATP-binding</keyword>
<feature type="domain" description="Response regulatory" evidence="5">
    <location>
        <begin position="16"/>
        <end position="132"/>
    </location>
</feature>
<evidence type="ECO:0000256" key="1">
    <source>
        <dbReference type="ARBA" id="ARBA00022741"/>
    </source>
</evidence>
<organism evidence="6 7">
    <name type="scientific">Paramuribaculum intestinale</name>
    <dbReference type="NCBI Taxonomy" id="2094151"/>
    <lineage>
        <taxon>Bacteria</taxon>
        <taxon>Pseudomonadati</taxon>
        <taxon>Bacteroidota</taxon>
        <taxon>Bacteroidia</taxon>
        <taxon>Bacteroidales</taxon>
        <taxon>Muribaculaceae</taxon>
        <taxon>Paramuribaculum</taxon>
    </lineage>
</organism>
<evidence type="ECO:0000313" key="7">
    <source>
        <dbReference type="Proteomes" id="UP000244925"/>
    </source>
</evidence>
<comment type="caution">
    <text evidence="6">The sequence shown here is derived from an EMBL/GenBank/DDBJ whole genome shotgun (WGS) entry which is preliminary data.</text>
</comment>
<evidence type="ECO:0000313" key="6">
    <source>
        <dbReference type="EMBL" id="PWB05915.1"/>
    </source>
</evidence>
<evidence type="ECO:0000259" key="4">
    <source>
        <dbReference type="PROSITE" id="PS50045"/>
    </source>
</evidence>
<reference evidence="7" key="1">
    <citation type="submission" date="2018-02" db="EMBL/GenBank/DDBJ databases">
        <authorList>
            <person name="Clavel T."/>
            <person name="Strowig T."/>
        </authorList>
    </citation>
    <scope>NUCLEOTIDE SEQUENCE [LARGE SCALE GENOMIC DNA]</scope>
    <source>
        <strain evidence="7">DSM 100764</strain>
    </source>
</reference>
<evidence type="ECO:0000259" key="5">
    <source>
        <dbReference type="PROSITE" id="PS50110"/>
    </source>
</evidence>
<dbReference type="GO" id="GO:0005524">
    <property type="term" value="F:ATP binding"/>
    <property type="evidence" value="ECO:0007669"/>
    <property type="project" value="UniProtKB-KW"/>
</dbReference>
<gene>
    <name evidence="6" type="ORF">C5O25_12000</name>
</gene>
<dbReference type="SUPFAM" id="SSF52172">
    <property type="entry name" value="CheY-like"/>
    <property type="match status" value="1"/>
</dbReference>
<dbReference type="AlphaFoldDB" id="A0A2V1IP10"/>
<dbReference type="Gene3D" id="3.40.50.300">
    <property type="entry name" value="P-loop containing nucleotide triphosphate hydrolases"/>
    <property type="match status" value="1"/>
</dbReference>
<dbReference type="Pfam" id="PF25601">
    <property type="entry name" value="AAA_lid_14"/>
    <property type="match status" value="1"/>
</dbReference>
<dbReference type="PANTHER" id="PTHR32071">
    <property type="entry name" value="TRANSCRIPTIONAL REGULATORY PROTEIN"/>
    <property type="match status" value="1"/>
</dbReference>
<keyword evidence="1" id="KW-0547">Nucleotide-binding</keyword>
<proteinExistence type="predicted"/>
<dbReference type="Gene3D" id="1.10.8.60">
    <property type="match status" value="1"/>
</dbReference>
<dbReference type="Proteomes" id="UP000244925">
    <property type="component" value="Unassembled WGS sequence"/>
</dbReference>
<dbReference type="InterPro" id="IPR002078">
    <property type="entry name" value="Sigma_54_int"/>
</dbReference>